<dbReference type="InterPro" id="IPR014710">
    <property type="entry name" value="RmlC-like_jellyroll"/>
</dbReference>
<name>A0A978VRL4_ZIZJJ</name>
<evidence type="ECO:0000313" key="3">
    <source>
        <dbReference type="Proteomes" id="UP000813462"/>
    </source>
</evidence>
<feature type="transmembrane region" description="Helical" evidence="1">
    <location>
        <begin position="20"/>
        <end position="37"/>
    </location>
</feature>
<comment type="caution">
    <text evidence="2">The sequence shown here is derived from an EMBL/GenBank/DDBJ whole genome shotgun (WGS) entry which is preliminary data.</text>
</comment>
<accession>A0A978VRL4</accession>
<dbReference type="Gene3D" id="2.60.120.10">
    <property type="entry name" value="Jelly Rolls"/>
    <property type="match status" value="1"/>
</dbReference>
<organism evidence="2 3">
    <name type="scientific">Ziziphus jujuba var. spinosa</name>
    <dbReference type="NCBI Taxonomy" id="714518"/>
    <lineage>
        <taxon>Eukaryota</taxon>
        <taxon>Viridiplantae</taxon>
        <taxon>Streptophyta</taxon>
        <taxon>Embryophyta</taxon>
        <taxon>Tracheophyta</taxon>
        <taxon>Spermatophyta</taxon>
        <taxon>Magnoliopsida</taxon>
        <taxon>eudicotyledons</taxon>
        <taxon>Gunneridae</taxon>
        <taxon>Pentapetalae</taxon>
        <taxon>rosids</taxon>
        <taxon>fabids</taxon>
        <taxon>Rosales</taxon>
        <taxon>Rhamnaceae</taxon>
        <taxon>Paliureae</taxon>
        <taxon>Ziziphus</taxon>
    </lineage>
</organism>
<keyword evidence="1" id="KW-0812">Transmembrane</keyword>
<dbReference type="Proteomes" id="UP000813462">
    <property type="component" value="Unassembled WGS sequence"/>
</dbReference>
<keyword evidence="1" id="KW-1133">Transmembrane helix</keyword>
<gene>
    <name evidence="2" type="ORF">FEM48_Zijuj03G0172500</name>
</gene>
<evidence type="ECO:0000256" key="1">
    <source>
        <dbReference type="SAM" id="Phobius"/>
    </source>
</evidence>
<dbReference type="EMBL" id="JAEACU010000003">
    <property type="protein sequence ID" value="KAH7538189.1"/>
    <property type="molecule type" value="Genomic_DNA"/>
</dbReference>
<keyword evidence="1" id="KW-0472">Membrane</keyword>
<dbReference type="AlphaFoldDB" id="A0A978VRL4"/>
<protein>
    <submittedName>
        <fullName evidence="2">Uncharacterized protein</fullName>
    </submittedName>
</protein>
<sequence length="92" mass="10147">MSSQAGNVRTSPTSSKTTNWRILFLIFFLFSFGEELLNWTLKFTSLDDISISTTNAKCHAKVEAFALTANYSRISTLLSVGYSGGSSTMYLT</sequence>
<evidence type="ECO:0000313" key="2">
    <source>
        <dbReference type="EMBL" id="KAH7538189.1"/>
    </source>
</evidence>
<proteinExistence type="predicted"/>
<reference evidence="2" key="1">
    <citation type="journal article" date="2021" name="Front. Plant Sci.">
        <title>Chromosome-Scale Genome Assembly for Chinese Sour Jujube and Insights Into Its Genome Evolution and Domestication Signature.</title>
        <authorList>
            <person name="Shen L.-Y."/>
            <person name="Luo H."/>
            <person name="Wang X.-L."/>
            <person name="Wang X.-M."/>
            <person name="Qiu X.-J."/>
            <person name="Liu H."/>
            <person name="Zhou S.-S."/>
            <person name="Jia K.-H."/>
            <person name="Nie S."/>
            <person name="Bao Y.-T."/>
            <person name="Zhang R.-G."/>
            <person name="Yun Q.-Z."/>
            <person name="Chai Y.-H."/>
            <person name="Lu J.-Y."/>
            <person name="Li Y."/>
            <person name="Zhao S.-W."/>
            <person name="Mao J.-F."/>
            <person name="Jia S.-G."/>
            <person name="Mao Y.-M."/>
        </authorList>
    </citation>
    <scope>NUCLEOTIDE SEQUENCE</scope>
    <source>
        <strain evidence="2">AT0</strain>
        <tissue evidence="2">Leaf</tissue>
    </source>
</reference>